<sequence>MGDLSARAQHFHSMYAFDNNMSSKLMVEVEGKIRSSEHTYGSGTLVHVEDMLLHQLDVWWGYAEIPANAKIVLYGNWSPCKHCISDTIPRAFAKMKIEEKNLRLRFRFNHYYTQENWQRAGKQIRQEGGGRFFWANAEEADNAYLQLAAPYGKFATKNISTAEAVMSSTSPRVAFIQGLNRSRSITTWSEVWRNKIF</sequence>
<evidence type="ECO:0000313" key="1">
    <source>
        <dbReference type="EMBL" id="BCG22078.1"/>
    </source>
</evidence>
<dbReference type="EMBL" id="AP023189">
    <property type="protein sequence ID" value="BCG22078.1"/>
    <property type="molecule type" value="Genomic_DNA"/>
</dbReference>
<gene>
    <name evidence="1" type="ORF">TUM18999_02690</name>
</gene>
<protein>
    <submittedName>
        <fullName evidence="1">Uncharacterized protein</fullName>
    </submittedName>
</protein>
<dbReference type="Gene3D" id="3.40.140.10">
    <property type="entry name" value="Cytidine Deaminase, domain 2"/>
    <property type="match status" value="1"/>
</dbReference>
<dbReference type="Pfam" id="PF18778">
    <property type="entry name" value="NAD1"/>
    <property type="match status" value="1"/>
</dbReference>
<dbReference type="AlphaFoldDB" id="A0A6J4DY39"/>
<dbReference type="KEGG" id="ptw:TUM18999_02690"/>
<dbReference type="Proteomes" id="UP000509383">
    <property type="component" value="Chromosome"/>
</dbReference>
<name>A0A6J4DY39_9PSED</name>
<evidence type="ECO:0000313" key="2">
    <source>
        <dbReference type="Proteomes" id="UP000509383"/>
    </source>
</evidence>
<reference evidence="1 2" key="1">
    <citation type="submission" date="2020-05" db="EMBL/GenBank/DDBJ databases">
        <title>Characterization of novel class B3 metallo-beta-lactamase from novel Pseudomonas species.</title>
        <authorList>
            <person name="Yamada K."/>
            <person name="Aoki K."/>
            <person name="Ishii Y."/>
        </authorList>
    </citation>
    <scope>NUCLEOTIDE SEQUENCE [LARGE SCALE GENOMIC DNA]</scope>
    <source>
        <strain evidence="1 2">TUM18999</strain>
    </source>
</reference>
<proteinExistence type="predicted"/>
<accession>A0A6J4DY39</accession>
<organism evidence="1 2">
    <name type="scientific">Pseudomonas tohonis</name>
    <dbReference type="NCBI Taxonomy" id="2725477"/>
    <lineage>
        <taxon>Bacteria</taxon>
        <taxon>Pseudomonadati</taxon>
        <taxon>Pseudomonadota</taxon>
        <taxon>Gammaproteobacteria</taxon>
        <taxon>Pseudomonadales</taxon>
        <taxon>Pseudomonadaceae</taxon>
        <taxon>Pseudomonas</taxon>
    </lineage>
</organism>